<feature type="chain" id="PRO_5011683445" description="DUF4412 domain-containing protein" evidence="1">
    <location>
        <begin position="22"/>
        <end position="303"/>
    </location>
</feature>
<reference evidence="3" key="1">
    <citation type="submission" date="2016-10" db="EMBL/GenBank/DDBJ databases">
        <authorList>
            <person name="Varghese N."/>
            <person name="Submissions S."/>
        </authorList>
    </citation>
    <scope>NUCLEOTIDE SEQUENCE [LARGE SCALE GENOMIC DNA]</scope>
    <source>
        <strain evidence="3">DSM 23095</strain>
    </source>
</reference>
<keyword evidence="3" id="KW-1185">Reference proteome</keyword>
<feature type="signal peptide" evidence="1">
    <location>
        <begin position="1"/>
        <end position="21"/>
    </location>
</feature>
<evidence type="ECO:0000313" key="2">
    <source>
        <dbReference type="EMBL" id="SDC86422.1"/>
    </source>
</evidence>
<evidence type="ECO:0000313" key="3">
    <source>
        <dbReference type="Proteomes" id="UP000199060"/>
    </source>
</evidence>
<dbReference type="Pfam" id="PF19777">
    <property type="entry name" value="DUF6263"/>
    <property type="match status" value="1"/>
</dbReference>
<gene>
    <name evidence="2" type="ORF">SAMN04488104_10082</name>
</gene>
<accession>A0A1G6Q1U1</accession>
<proteinExistence type="predicted"/>
<protein>
    <recommendedName>
        <fullName evidence="4">DUF4412 domain-containing protein</fullName>
    </recommendedName>
</protein>
<evidence type="ECO:0008006" key="4">
    <source>
        <dbReference type="Google" id="ProtNLM"/>
    </source>
</evidence>
<dbReference type="Proteomes" id="UP000199060">
    <property type="component" value="Unassembled WGS sequence"/>
</dbReference>
<name>A0A1G6Q1U1_9BACT</name>
<dbReference type="AlphaFoldDB" id="A0A1G6Q1U1"/>
<dbReference type="InterPro" id="IPR046230">
    <property type="entry name" value="DUF6263"/>
</dbReference>
<dbReference type="EMBL" id="FNAC01000008">
    <property type="protein sequence ID" value="SDC86422.1"/>
    <property type="molecule type" value="Genomic_DNA"/>
</dbReference>
<evidence type="ECO:0000256" key="1">
    <source>
        <dbReference type="SAM" id="SignalP"/>
    </source>
</evidence>
<dbReference type="OrthoDB" id="3034330at2"/>
<keyword evidence="1" id="KW-0732">Signal</keyword>
<organism evidence="2 3">
    <name type="scientific">Algoriphagus faecimaris</name>
    <dbReference type="NCBI Taxonomy" id="686796"/>
    <lineage>
        <taxon>Bacteria</taxon>
        <taxon>Pseudomonadati</taxon>
        <taxon>Bacteroidota</taxon>
        <taxon>Cytophagia</taxon>
        <taxon>Cytophagales</taxon>
        <taxon>Cyclobacteriaceae</taxon>
        <taxon>Algoriphagus</taxon>
    </lineage>
</organism>
<sequence length="303" mass="34279">MKKLYFSFAFLFFLTSSWAQKTELKLNLNVDETYIQKTESTMSIAQNVQGMEMDIDMNLTGELSYLVKSFQDGVYDMEVQYKSMEMNMVMPQGNEMNIKSGDESNPMSKIFTNFCNVPFNLKMTQYGRIQEISGFDKIYEKVFEELPGMSSQQLAQMKDQVSGTFGEESLRSNLEMTIAIYPNQKVDEGDTWNVESELTSVMNVNVNSKYTYMGSDEAHHKITGNATLSSNPDAFEMNGMSVKSDLNGSIKSEILVDKTTGWVYEAKISQVIEGATIMEGNPQMPEGMRIPMKIKSEMVFSGQ</sequence>
<dbReference type="RefSeq" id="WP_087938349.1">
    <property type="nucleotide sequence ID" value="NZ_FNAC01000008.1"/>
</dbReference>